<sequence length="591" mass="61814">MSTPSIPFAIRTPIVLAPAMAAMACSGSPAAEPKRDLSEVVIADPSTCVDPRDHGAVPNDGLDDRAALQAAIDLAKVSGRPVCLAPGRFDIQMNPGAGNQNIESLRIWNTDGFTMVGAGSRSVLAFKGSGISPGTTVPRDWWLLGLRGARNTHLGHFEIDGAARFDTDEQTHAIQLTHLPAGFDGNPSPISTRGTTLEHVDFFDPHLPRPAGSVPCGEAPAGQMCQRPNHGGTPILCAQIPGYSRCSVTNGPAASTWTLLGFFGGGDCVRLAAEETLGVRVADTTVEGSRATCDRSFVALQRGVDGYRVVNNTVDAVDDTAVDEEPTGEGTARRAYIVGNTFHRGGGRKAGILLTMSGNTEDSTENVISGNLLDGSISAYNTSNTIFAFNTITIAEDNTTNIQLIKRGSGNRIFGNTLVREATAAAGNAILVRLHNSGFPSDVIISDNVIRMRSDGNAIQAEPAVGLVVDGNIIEGSGPTADTFSAFVTRGSESVGTGSQRITFTGNQVRGRFRRMFIEGQFMTQVNHATVITGNIFEPATTGSTISGVVFESGCPTPAPIVDGNVFRGLPAARHVEGACGAGWIGQNSGP</sequence>
<dbReference type="InterPro" id="IPR012334">
    <property type="entry name" value="Pectin_lyas_fold"/>
</dbReference>
<evidence type="ECO:0000313" key="2">
    <source>
        <dbReference type="EMBL" id="WXB18274.1"/>
    </source>
</evidence>
<feature type="signal peptide" evidence="1">
    <location>
        <begin position="1"/>
        <end position="30"/>
    </location>
</feature>
<dbReference type="SUPFAM" id="SSF51126">
    <property type="entry name" value="Pectin lyase-like"/>
    <property type="match status" value="1"/>
</dbReference>
<evidence type="ECO:0000256" key="1">
    <source>
        <dbReference type="SAM" id="SignalP"/>
    </source>
</evidence>
<dbReference type="Proteomes" id="UP001370348">
    <property type="component" value="Chromosome"/>
</dbReference>
<evidence type="ECO:0000313" key="3">
    <source>
        <dbReference type="Proteomes" id="UP001370348"/>
    </source>
</evidence>
<dbReference type="RefSeq" id="WP_394827916.1">
    <property type="nucleotide sequence ID" value="NZ_CP089984.1"/>
</dbReference>
<keyword evidence="1" id="KW-0732">Signal</keyword>
<dbReference type="EMBL" id="CP089984">
    <property type="protein sequence ID" value="WXB18274.1"/>
    <property type="molecule type" value="Genomic_DNA"/>
</dbReference>
<gene>
    <name evidence="2" type="ORF">LZC94_13545</name>
</gene>
<proteinExistence type="predicted"/>
<protein>
    <submittedName>
        <fullName evidence="2">Uncharacterized protein</fullName>
    </submittedName>
</protein>
<dbReference type="Gene3D" id="2.160.20.10">
    <property type="entry name" value="Single-stranded right-handed beta-helix, Pectin lyase-like"/>
    <property type="match status" value="1"/>
</dbReference>
<accession>A0ABZ2M6Y8</accession>
<keyword evidence="3" id="KW-1185">Reference proteome</keyword>
<organism evidence="2 3">
    <name type="scientific">Pendulispora albinea</name>
    <dbReference type="NCBI Taxonomy" id="2741071"/>
    <lineage>
        <taxon>Bacteria</taxon>
        <taxon>Pseudomonadati</taxon>
        <taxon>Myxococcota</taxon>
        <taxon>Myxococcia</taxon>
        <taxon>Myxococcales</taxon>
        <taxon>Sorangiineae</taxon>
        <taxon>Pendulisporaceae</taxon>
        <taxon>Pendulispora</taxon>
    </lineage>
</organism>
<name>A0ABZ2M6Y8_9BACT</name>
<dbReference type="InterPro" id="IPR011050">
    <property type="entry name" value="Pectin_lyase_fold/virulence"/>
</dbReference>
<feature type="chain" id="PRO_5045624508" evidence="1">
    <location>
        <begin position="31"/>
        <end position="591"/>
    </location>
</feature>
<reference evidence="2 3" key="1">
    <citation type="submission" date="2021-12" db="EMBL/GenBank/DDBJ databases">
        <title>Discovery of the Pendulisporaceae a myxobacterial family with distinct sporulation behavior and unique specialized metabolism.</title>
        <authorList>
            <person name="Garcia R."/>
            <person name="Popoff A."/>
            <person name="Bader C.D."/>
            <person name="Loehr J."/>
            <person name="Walesch S."/>
            <person name="Walt C."/>
            <person name="Boldt J."/>
            <person name="Bunk B."/>
            <person name="Haeckl F.J.F.P.J."/>
            <person name="Gunesch A.P."/>
            <person name="Birkelbach J."/>
            <person name="Nuebel U."/>
            <person name="Pietschmann T."/>
            <person name="Bach T."/>
            <person name="Mueller R."/>
        </authorList>
    </citation>
    <scope>NUCLEOTIDE SEQUENCE [LARGE SCALE GENOMIC DNA]</scope>
    <source>
        <strain evidence="2 3">MSr11954</strain>
    </source>
</reference>